<keyword evidence="1" id="KW-1133">Transmembrane helix</keyword>
<dbReference type="PIRSF" id="PIRSF004923">
    <property type="entry name" value="RseC"/>
    <property type="match status" value="1"/>
</dbReference>
<dbReference type="STRING" id="1860102.ACCAA_130227"/>
<keyword evidence="1" id="KW-0812">Transmembrane</keyword>
<dbReference type="InterPro" id="IPR007359">
    <property type="entry name" value="SigmaE_reg_RseC_MucC"/>
</dbReference>
<accession>A0A1A8XIY6</accession>
<organism evidence="2 3">
    <name type="scientific">Candidatus Accumulibacter aalborgensis</name>
    <dbReference type="NCBI Taxonomy" id="1860102"/>
    <lineage>
        <taxon>Bacteria</taxon>
        <taxon>Pseudomonadati</taxon>
        <taxon>Pseudomonadota</taxon>
        <taxon>Betaproteobacteria</taxon>
        <taxon>Candidatus Accumulibacter</taxon>
    </lineage>
</organism>
<reference evidence="2 3" key="1">
    <citation type="submission" date="2016-06" db="EMBL/GenBank/DDBJ databases">
        <authorList>
            <person name="Kjaerup R.B."/>
            <person name="Dalgaard T.S."/>
            <person name="Juul-Madsen H.R."/>
        </authorList>
    </citation>
    <scope>NUCLEOTIDE SEQUENCE [LARGE SCALE GENOMIC DNA]</scope>
    <source>
        <strain evidence="2">3</strain>
    </source>
</reference>
<dbReference type="InterPro" id="IPR026268">
    <property type="entry name" value="RseC"/>
</dbReference>
<dbReference type="PANTHER" id="PTHR35867">
    <property type="entry name" value="PROTEIN RSEC"/>
    <property type="match status" value="1"/>
</dbReference>
<dbReference type="AlphaFoldDB" id="A0A1A8XIY6"/>
<dbReference type="EMBL" id="FLQX01000035">
    <property type="protein sequence ID" value="SBT04337.1"/>
    <property type="molecule type" value="Genomic_DNA"/>
</dbReference>
<name>A0A1A8XIY6_9PROT</name>
<evidence type="ECO:0000313" key="2">
    <source>
        <dbReference type="EMBL" id="SBT04337.1"/>
    </source>
</evidence>
<dbReference type="PANTHER" id="PTHR35867:SF1">
    <property type="entry name" value="PROTEIN RSEC"/>
    <property type="match status" value="1"/>
</dbReference>
<evidence type="ECO:0000256" key="1">
    <source>
        <dbReference type="SAM" id="Phobius"/>
    </source>
</evidence>
<proteinExistence type="predicted"/>
<dbReference type="Proteomes" id="UP000199169">
    <property type="component" value="Unassembled WGS sequence"/>
</dbReference>
<evidence type="ECO:0000313" key="3">
    <source>
        <dbReference type="Proteomes" id="UP000199169"/>
    </source>
</evidence>
<keyword evidence="1" id="KW-0472">Membrane</keyword>
<keyword evidence="3" id="KW-1185">Reference proteome</keyword>
<protein>
    <submittedName>
        <fullName evidence="2">Positive regulator of sigma E, RseC/MucC</fullName>
    </submittedName>
</protein>
<sequence>MSPLTVDGSHMTDTWGTVTAVDDEGATIRVDDSGCGRCREPGGCGGNNLAQLLCRTPRTFRVPNPDRCTVGERVRVGVAEGSVASSALHAYALPVLALLAGALGGSVLAGEVGAIGGSIAGLFIGWLGLRRAQLRGMRDRRLRPWIRS</sequence>
<dbReference type="Pfam" id="PF04246">
    <property type="entry name" value="RseC_MucC"/>
    <property type="match status" value="1"/>
</dbReference>
<feature type="transmembrane region" description="Helical" evidence="1">
    <location>
        <begin position="114"/>
        <end position="132"/>
    </location>
</feature>
<gene>
    <name evidence="2" type="ORF">ACCAA_130227</name>
</gene>
<feature type="transmembrane region" description="Helical" evidence="1">
    <location>
        <begin position="90"/>
        <end position="108"/>
    </location>
</feature>